<protein>
    <submittedName>
        <fullName evidence="2">Methyltransferase-like protein 27</fullName>
    </submittedName>
</protein>
<keyword evidence="3" id="KW-1185">Reference proteome</keyword>
<dbReference type="AlphaFoldDB" id="A0A9Q1HG91"/>
<dbReference type="Gene3D" id="3.40.50.150">
    <property type="entry name" value="Vaccinia Virus protein VP39"/>
    <property type="match status" value="1"/>
</dbReference>
<dbReference type="PANTHER" id="PTHR43591">
    <property type="entry name" value="METHYLTRANSFERASE"/>
    <property type="match status" value="1"/>
</dbReference>
<dbReference type="GO" id="GO:0008757">
    <property type="term" value="F:S-adenosylmethionine-dependent methyltransferase activity"/>
    <property type="evidence" value="ECO:0007669"/>
    <property type="project" value="InterPro"/>
</dbReference>
<evidence type="ECO:0000259" key="1">
    <source>
        <dbReference type="Pfam" id="PF08241"/>
    </source>
</evidence>
<dbReference type="OrthoDB" id="2019266at2759"/>
<evidence type="ECO:0000313" key="2">
    <source>
        <dbReference type="EMBL" id="KAJ8048732.1"/>
    </source>
</evidence>
<dbReference type="Proteomes" id="UP001152320">
    <property type="component" value="Chromosome 1"/>
</dbReference>
<sequence length="228" mass="25610">MTEFAFSVSLMTEVLDHIKNSKDVSINSIKEMYDSWVPTYDEDLRKHNYRYPAKASEIISEHFSDKNVSILDCGAGTGLVGVELYRLGFKNIAAVDISSKSLAAAEKKGVYKKLVCAEVGKGTLPFDDKCFDAVMCSASFMPTHIRPECLPELVRIVKPGGIIVVLMAQRYIEVVAGDEECFCKYYQLEFEEVTQDLEGSKKWKLISKNVIPNLMLNKAALTFVWKVL</sequence>
<dbReference type="Pfam" id="PF08241">
    <property type="entry name" value="Methyltransf_11"/>
    <property type="match status" value="1"/>
</dbReference>
<proteinExistence type="predicted"/>
<dbReference type="PANTHER" id="PTHR43591:SF110">
    <property type="entry name" value="RHODANESE DOMAIN-CONTAINING PROTEIN"/>
    <property type="match status" value="1"/>
</dbReference>
<dbReference type="InterPro" id="IPR013216">
    <property type="entry name" value="Methyltransf_11"/>
</dbReference>
<dbReference type="InterPro" id="IPR029063">
    <property type="entry name" value="SAM-dependent_MTases_sf"/>
</dbReference>
<evidence type="ECO:0000313" key="3">
    <source>
        <dbReference type="Proteomes" id="UP001152320"/>
    </source>
</evidence>
<reference evidence="2" key="1">
    <citation type="submission" date="2021-10" db="EMBL/GenBank/DDBJ databases">
        <title>Tropical sea cucumber genome reveals ecological adaptation and Cuvierian tubules defense mechanism.</title>
        <authorList>
            <person name="Chen T."/>
        </authorList>
    </citation>
    <scope>NUCLEOTIDE SEQUENCE</scope>
    <source>
        <strain evidence="2">Nanhai2018</strain>
        <tissue evidence="2">Muscle</tissue>
    </source>
</reference>
<organism evidence="2 3">
    <name type="scientific">Holothuria leucospilota</name>
    <name type="common">Black long sea cucumber</name>
    <name type="synonym">Mertensiothuria leucospilota</name>
    <dbReference type="NCBI Taxonomy" id="206669"/>
    <lineage>
        <taxon>Eukaryota</taxon>
        <taxon>Metazoa</taxon>
        <taxon>Echinodermata</taxon>
        <taxon>Eleutherozoa</taxon>
        <taxon>Echinozoa</taxon>
        <taxon>Holothuroidea</taxon>
        <taxon>Aspidochirotacea</taxon>
        <taxon>Aspidochirotida</taxon>
        <taxon>Holothuriidae</taxon>
        <taxon>Holothuria</taxon>
    </lineage>
</organism>
<dbReference type="GO" id="GO:0032259">
    <property type="term" value="P:methylation"/>
    <property type="evidence" value="ECO:0007669"/>
    <property type="project" value="UniProtKB-KW"/>
</dbReference>
<dbReference type="EMBL" id="JAIZAY010000001">
    <property type="protein sequence ID" value="KAJ8048732.1"/>
    <property type="molecule type" value="Genomic_DNA"/>
</dbReference>
<gene>
    <name evidence="2" type="ORF">HOLleu_01164</name>
</gene>
<dbReference type="SUPFAM" id="SSF53335">
    <property type="entry name" value="S-adenosyl-L-methionine-dependent methyltransferases"/>
    <property type="match status" value="1"/>
</dbReference>
<dbReference type="CDD" id="cd02440">
    <property type="entry name" value="AdoMet_MTases"/>
    <property type="match status" value="1"/>
</dbReference>
<accession>A0A9Q1HG91</accession>
<comment type="caution">
    <text evidence="2">The sequence shown here is derived from an EMBL/GenBank/DDBJ whole genome shotgun (WGS) entry which is preliminary data.</text>
</comment>
<feature type="domain" description="Methyltransferase type 11" evidence="1">
    <location>
        <begin position="71"/>
        <end position="165"/>
    </location>
</feature>
<keyword evidence="2" id="KW-0808">Transferase</keyword>
<keyword evidence="2" id="KW-0489">Methyltransferase</keyword>
<name>A0A9Q1HG91_HOLLE</name>